<accession>A0A5B7DVA8</accession>
<sequence>MNGEEFFDARQGRAGLGRAGQGRQGRSEGKVKLRKLYENNTRIALPSLLLQVCKSLHTPAPTCTSAPARNGTACLSYIEEHWIMVTHPASKTEVVSESGTGVARCVSGLVGGTLANHDTIQKSAYFIFFN</sequence>
<keyword evidence="3" id="KW-1185">Reference proteome</keyword>
<protein>
    <submittedName>
        <fullName evidence="2">Uncharacterized protein</fullName>
    </submittedName>
</protein>
<proteinExistence type="predicted"/>
<dbReference type="Proteomes" id="UP000324222">
    <property type="component" value="Unassembled WGS sequence"/>
</dbReference>
<comment type="caution">
    <text evidence="2">The sequence shown here is derived from an EMBL/GenBank/DDBJ whole genome shotgun (WGS) entry which is preliminary data.</text>
</comment>
<reference evidence="2 3" key="1">
    <citation type="submission" date="2019-05" db="EMBL/GenBank/DDBJ databases">
        <title>Another draft genome of Portunus trituberculatus and its Hox gene families provides insights of decapod evolution.</title>
        <authorList>
            <person name="Jeong J.-H."/>
            <person name="Song I."/>
            <person name="Kim S."/>
            <person name="Choi T."/>
            <person name="Kim D."/>
            <person name="Ryu S."/>
            <person name="Kim W."/>
        </authorList>
    </citation>
    <scope>NUCLEOTIDE SEQUENCE [LARGE SCALE GENOMIC DNA]</scope>
    <source>
        <tissue evidence="2">Muscle</tissue>
    </source>
</reference>
<feature type="compositionally biased region" description="Gly residues" evidence="1">
    <location>
        <begin position="14"/>
        <end position="23"/>
    </location>
</feature>
<evidence type="ECO:0000313" key="3">
    <source>
        <dbReference type="Proteomes" id="UP000324222"/>
    </source>
</evidence>
<evidence type="ECO:0000256" key="1">
    <source>
        <dbReference type="SAM" id="MobiDB-lite"/>
    </source>
</evidence>
<organism evidence="2 3">
    <name type="scientific">Portunus trituberculatus</name>
    <name type="common">Swimming crab</name>
    <name type="synonym">Neptunus trituberculatus</name>
    <dbReference type="NCBI Taxonomy" id="210409"/>
    <lineage>
        <taxon>Eukaryota</taxon>
        <taxon>Metazoa</taxon>
        <taxon>Ecdysozoa</taxon>
        <taxon>Arthropoda</taxon>
        <taxon>Crustacea</taxon>
        <taxon>Multicrustacea</taxon>
        <taxon>Malacostraca</taxon>
        <taxon>Eumalacostraca</taxon>
        <taxon>Eucarida</taxon>
        <taxon>Decapoda</taxon>
        <taxon>Pleocyemata</taxon>
        <taxon>Brachyura</taxon>
        <taxon>Eubrachyura</taxon>
        <taxon>Portunoidea</taxon>
        <taxon>Portunidae</taxon>
        <taxon>Portuninae</taxon>
        <taxon>Portunus</taxon>
    </lineage>
</organism>
<dbReference type="EMBL" id="VSRR010001485">
    <property type="protein sequence ID" value="MPC25612.1"/>
    <property type="molecule type" value="Genomic_DNA"/>
</dbReference>
<dbReference type="AlphaFoldDB" id="A0A5B7DVA8"/>
<gene>
    <name evidence="2" type="ORF">E2C01_018732</name>
</gene>
<feature type="region of interest" description="Disordered" evidence="1">
    <location>
        <begin position="10"/>
        <end position="30"/>
    </location>
</feature>
<evidence type="ECO:0000313" key="2">
    <source>
        <dbReference type="EMBL" id="MPC25612.1"/>
    </source>
</evidence>
<name>A0A5B7DVA8_PORTR</name>